<comment type="caution">
    <text evidence="3">The sequence shown here is derived from an EMBL/GenBank/DDBJ whole genome shotgun (WGS) entry which is preliminary data.</text>
</comment>
<feature type="region of interest" description="Disordered" evidence="1">
    <location>
        <begin position="194"/>
        <end position="231"/>
    </location>
</feature>
<accession>A0A2G5T7S7</accession>
<feature type="compositionally biased region" description="Low complexity" evidence="1">
    <location>
        <begin position="201"/>
        <end position="228"/>
    </location>
</feature>
<dbReference type="OrthoDB" id="5877154at2759"/>
<reference evidence="4" key="1">
    <citation type="submission" date="2017-10" db="EMBL/GenBank/DDBJ databases">
        <title>Rapid genome shrinkage in a self-fertile nematode reveals novel sperm competition proteins.</title>
        <authorList>
            <person name="Yin D."/>
            <person name="Schwarz E.M."/>
            <person name="Thomas C.G."/>
            <person name="Felde R.L."/>
            <person name="Korf I.F."/>
            <person name="Cutter A.D."/>
            <person name="Schartner C.M."/>
            <person name="Ralston E.J."/>
            <person name="Meyer B.J."/>
            <person name="Haag E.S."/>
        </authorList>
    </citation>
    <scope>NUCLEOTIDE SEQUENCE [LARGE SCALE GENOMIC DNA]</scope>
    <source>
        <strain evidence="4">JU1422</strain>
    </source>
</reference>
<feature type="compositionally biased region" description="Polar residues" evidence="1">
    <location>
        <begin position="104"/>
        <end position="115"/>
    </location>
</feature>
<feature type="compositionally biased region" description="Pro residues" evidence="1">
    <location>
        <begin position="74"/>
        <end position="86"/>
    </location>
</feature>
<feature type="region of interest" description="Disordered" evidence="1">
    <location>
        <begin position="249"/>
        <end position="268"/>
    </location>
</feature>
<evidence type="ECO:0000256" key="2">
    <source>
        <dbReference type="SAM" id="SignalP"/>
    </source>
</evidence>
<dbReference type="PROSITE" id="PS51257">
    <property type="entry name" value="PROKAR_LIPOPROTEIN"/>
    <property type="match status" value="1"/>
</dbReference>
<evidence type="ECO:0000313" key="4">
    <source>
        <dbReference type="Proteomes" id="UP000230233"/>
    </source>
</evidence>
<feature type="chain" id="PRO_5013774662" evidence="2">
    <location>
        <begin position="19"/>
        <end position="268"/>
    </location>
</feature>
<feature type="region of interest" description="Disordered" evidence="1">
    <location>
        <begin position="74"/>
        <end position="178"/>
    </location>
</feature>
<protein>
    <submittedName>
        <fullName evidence="3">Uncharacterized protein</fullName>
    </submittedName>
</protein>
<keyword evidence="2" id="KW-0732">Signal</keyword>
<dbReference type="AlphaFoldDB" id="A0A2G5T7S7"/>
<feature type="compositionally biased region" description="Low complexity" evidence="1">
    <location>
        <begin position="159"/>
        <end position="168"/>
    </location>
</feature>
<name>A0A2G5T7S7_9PELO</name>
<dbReference type="EMBL" id="PDUG01000005">
    <property type="protein sequence ID" value="PIC23307.1"/>
    <property type="molecule type" value="Genomic_DNA"/>
</dbReference>
<evidence type="ECO:0000256" key="1">
    <source>
        <dbReference type="SAM" id="MobiDB-lite"/>
    </source>
</evidence>
<sequence length="268" mass="28678">MRRSIAIISVLLVSQTSGFLFGGGCCQAPVMQSPCCGGATSWAYAPPQVIGYERIPLYAKVPMPAPPTYYYPPPPPPAYQPQPSYPAPMDNFASGPSSSSSSSFQPTITSVSNRIPSAIPPPQDKYDDGDVIVIETDDNRRRRMSKFVQPPPQGYVSSQPVAPQGYQQGPPPQQPQGYMGQVEQGIEVTPDQINSGYQPHQGEAQAQFSSSQGQFAQSQGQFAQGQQFDGASDIASQSTGLVQSVANNAAFESAGIAPSARRLRKFKN</sequence>
<keyword evidence="4" id="KW-1185">Reference proteome</keyword>
<feature type="signal peptide" evidence="2">
    <location>
        <begin position="1"/>
        <end position="18"/>
    </location>
</feature>
<evidence type="ECO:0000313" key="3">
    <source>
        <dbReference type="EMBL" id="PIC23307.1"/>
    </source>
</evidence>
<proteinExistence type="predicted"/>
<organism evidence="3 4">
    <name type="scientific">Caenorhabditis nigoni</name>
    <dbReference type="NCBI Taxonomy" id="1611254"/>
    <lineage>
        <taxon>Eukaryota</taxon>
        <taxon>Metazoa</taxon>
        <taxon>Ecdysozoa</taxon>
        <taxon>Nematoda</taxon>
        <taxon>Chromadorea</taxon>
        <taxon>Rhabditida</taxon>
        <taxon>Rhabditina</taxon>
        <taxon>Rhabditomorpha</taxon>
        <taxon>Rhabditoidea</taxon>
        <taxon>Rhabditidae</taxon>
        <taxon>Peloderinae</taxon>
        <taxon>Caenorhabditis</taxon>
    </lineage>
</organism>
<gene>
    <name evidence="3" type="primary">Cni-C26F1.1</name>
    <name evidence="3" type="synonym">Cnig_chr_V.g17051</name>
    <name evidence="3" type="ORF">B9Z55_017051</name>
</gene>
<dbReference type="Proteomes" id="UP000230233">
    <property type="component" value="Chromosome V"/>
</dbReference>